<dbReference type="KEGG" id="rhoz:GXP67_19995"/>
<evidence type="ECO:0000256" key="2">
    <source>
        <dbReference type="SAM" id="SignalP"/>
    </source>
</evidence>
<dbReference type="Gene3D" id="2.60.120.200">
    <property type="match status" value="1"/>
</dbReference>
<evidence type="ECO:0000256" key="1">
    <source>
        <dbReference type="ARBA" id="ARBA00006865"/>
    </source>
</evidence>
<dbReference type="Proteomes" id="UP000480178">
    <property type="component" value="Chromosome"/>
</dbReference>
<accession>A0A6C0GL56</accession>
<dbReference type="InterPro" id="IPR000757">
    <property type="entry name" value="Beta-glucanase-like"/>
</dbReference>
<sequence>MKHLILSAVLFFISFMAIAQNDRFHTSFIEDFADSTSLYFRYGSTGNKTPFKYKLGVHSLTQPKTKILSFKIDPADSAGAGRGPEIISKDFTHFGTYATRLRVPRVKDIQPNVGAVVGYFTYHVDSIAGLSEIDFEWLIADPTIIYIGTWTGPTGALKRIGRTINLAKGVIYNTIYREDHTGIRTPLSGAQNQPQSISAIPDYDASSNFYTYGFDWYPDRIRWWILHPSTGEKIVLWNYQGSIRGIPQNPSHYRMNFWHTNKWSVETNGKSIEKPLRPYELEIDWMSYDPFKIK</sequence>
<feature type="signal peptide" evidence="2">
    <location>
        <begin position="1"/>
        <end position="19"/>
    </location>
</feature>
<dbReference type="GO" id="GO:0005975">
    <property type="term" value="P:carbohydrate metabolic process"/>
    <property type="evidence" value="ECO:0007669"/>
    <property type="project" value="InterPro"/>
</dbReference>
<dbReference type="GO" id="GO:0004553">
    <property type="term" value="F:hydrolase activity, hydrolyzing O-glycosyl compounds"/>
    <property type="evidence" value="ECO:0007669"/>
    <property type="project" value="InterPro"/>
</dbReference>
<name>A0A6C0GL56_9BACT</name>
<organism evidence="4 5">
    <name type="scientific">Rhodocytophaga rosea</name>
    <dbReference type="NCBI Taxonomy" id="2704465"/>
    <lineage>
        <taxon>Bacteria</taxon>
        <taxon>Pseudomonadati</taxon>
        <taxon>Bacteroidota</taxon>
        <taxon>Cytophagia</taxon>
        <taxon>Cytophagales</taxon>
        <taxon>Rhodocytophagaceae</taxon>
        <taxon>Rhodocytophaga</taxon>
    </lineage>
</organism>
<feature type="domain" description="GH16" evidence="3">
    <location>
        <begin position="22"/>
        <end position="284"/>
    </location>
</feature>
<gene>
    <name evidence="4" type="ORF">GXP67_19995</name>
</gene>
<comment type="similarity">
    <text evidence="1">Belongs to the glycosyl hydrolase 16 family.</text>
</comment>
<dbReference type="AlphaFoldDB" id="A0A6C0GL56"/>
<protein>
    <submittedName>
        <fullName evidence="4">Glycoside hydrolase family 16 protein</fullName>
    </submittedName>
</protein>
<dbReference type="EMBL" id="CP048222">
    <property type="protein sequence ID" value="QHT68766.1"/>
    <property type="molecule type" value="Genomic_DNA"/>
</dbReference>
<proteinExistence type="inferred from homology"/>
<feature type="chain" id="PRO_5025604926" evidence="2">
    <location>
        <begin position="20"/>
        <end position="294"/>
    </location>
</feature>
<dbReference type="RefSeq" id="WP_162444771.1">
    <property type="nucleotide sequence ID" value="NZ_CP048222.1"/>
</dbReference>
<keyword evidence="4" id="KW-0378">Hydrolase</keyword>
<dbReference type="InterPro" id="IPR013320">
    <property type="entry name" value="ConA-like_dom_sf"/>
</dbReference>
<reference evidence="4 5" key="1">
    <citation type="submission" date="2020-01" db="EMBL/GenBank/DDBJ databases">
        <authorList>
            <person name="Kim M.K."/>
        </authorList>
    </citation>
    <scope>NUCLEOTIDE SEQUENCE [LARGE SCALE GENOMIC DNA]</scope>
    <source>
        <strain evidence="4 5">172606-1</strain>
    </source>
</reference>
<keyword evidence="2" id="KW-0732">Signal</keyword>
<evidence type="ECO:0000313" key="5">
    <source>
        <dbReference type="Proteomes" id="UP000480178"/>
    </source>
</evidence>
<evidence type="ECO:0000259" key="3">
    <source>
        <dbReference type="PROSITE" id="PS51762"/>
    </source>
</evidence>
<evidence type="ECO:0000313" key="4">
    <source>
        <dbReference type="EMBL" id="QHT68766.1"/>
    </source>
</evidence>
<dbReference type="SUPFAM" id="SSF49899">
    <property type="entry name" value="Concanavalin A-like lectins/glucanases"/>
    <property type="match status" value="1"/>
</dbReference>
<dbReference type="CDD" id="cd00413">
    <property type="entry name" value="Glyco_hydrolase_16"/>
    <property type="match status" value="1"/>
</dbReference>
<keyword evidence="5" id="KW-1185">Reference proteome</keyword>
<dbReference type="PROSITE" id="PS51762">
    <property type="entry name" value="GH16_2"/>
    <property type="match status" value="1"/>
</dbReference>